<keyword evidence="1" id="KW-1133">Transmembrane helix</keyword>
<dbReference type="PROSITE" id="PS51257">
    <property type="entry name" value="PROKAR_LIPOPROTEIN"/>
    <property type="match status" value="1"/>
</dbReference>
<dbReference type="EMBL" id="JBHSWB010000001">
    <property type="protein sequence ID" value="MFC6659110.1"/>
    <property type="molecule type" value="Genomic_DNA"/>
</dbReference>
<reference evidence="3" key="1">
    <citation type="journal article" date="2019" name="Int. J. Syst. Evol. Microbiol.">
        <title>The Global Catalogue of Microorganisms (GCM) 10K type strain sequencing project: providing services to taxonomists for standard genome sequencing and annotation.</title>
        <authorList>
            <consortium name="The Broad Institute Genomics Platform"/>
            <consortium name="The Broad Institute Genome Sequencing Center for Infectious Disease"/>
            <person name="Wu L."/>
            <person name="Ma J."/>
        </authorList>
    </citation>
    <scope>NUCLEOTIDE SEQUENCE [LARGE SCALE GENOMIC DNA]</scope>
    <source>
        <strain evidence="3">CCUG 63830</strain>
    </source>
</reference>
<sequence length="141" mass="15963">MFSTRAAMIVVSVLSACGLWAVLTGMFSGWQTWVILAAALYMPVVVWTSAQLLRHPPQLSDEGLTFYEHDPLAYVATRRTLQWADLSRAVFTQGHPYRRVVFEREGAESIRFTTSVLTNEEAFRTRLRKRLKANGVRVTSA</sequence>
<evidence type="ECO:0000313" key="3">
    <source>
        <dbReference type="Proteomes" id="UP001596317"/>
    </source>
</evidence>
<gene>
    <name evidence="2" type="ORF">ACFP90_01115</name>
</gene>
<keyword evidence="3" id="KW-1185">Reference proteome</keyword>
<keyword evidence="1" id="KW-0812">Transmembrane</keyword>
<evidence type="ECO:0008006" key="4">
    <source>
        <dbReference type="Google" id="ProtNLM"/>
    </source>
</evidence>
<organism evidence="2 3">
    <name type="scientific">Deinococcus multiflagellatus</name>
    <dbReference type="NCBI Taxonomy" id="1656887"/>
    <lineage>
        <taxon>Bacteria</taxon>
        <taxon>Thermotogati</taxon>
        <taxon>Deinococcota</taxon>
        <taxon>Deinococci</taxon>
        <taxon>Deinococcales</taxon>
        <taxon>Deinococcaceae</taxon>
        <taxon>Deinococcus</taxon>
    </lineage>
</organism>
<keyword evidence="1" id="KW-0472">Membrane</keyword>
<feature type="transmembrane region" description="Helical" evidence="1">
    <location>
        <begin position="7"/>
        <end position="27"/>
    </location>
</feature>
<comment type="caution">
    <text evidence="2">The sequence shown here is derived from an EMBL/GenBank/DDBJ whole genome shotgun (WGS) entry which is preliminary data.</text>
</comment>
<proteinExistence type="predicted"/>
<dbReference type="RefSeq" id="WP_380053591.1">
    <property type="nucleotide sequence ID" value="NZ_JBHSWB010000001.1"/>
</dbReference>
<evidence type="ECO:0000256" key="1">
    <source>
        <dbReference type="SAM" id="Phobius"/>
    </source>
</evidence>
<name>A0ABW1ZG97_9DEIO</name>
<dbReference type="Proteomes" id="UP001596317">
    <property type="component" value="Unassembled WGS sequence"/>
</dbReference>
<feature type="transmembrane region" description="Helical" evidence="1">
    <location>
        <begin position="33"/>
        <end position="53"/>
    </location>
</feature>
<evidence type="ECO:0000313" key="2">
    <source>
        <dbReference type="EMBL" id="MFC6659110.1"/>
    </source>
</evidence>
<accession>A0ABW1ZG97</accession>
<protein>
    <recommendedName>
        <fullName evidence="4">PH domain-containing protein</fullName>
    </recommendedName>
</protein>